<dbReference type="RefSeq" id="WP_111216284.1">
    <property type="nucleotide sequence ID" value="NZ_CP117255.1"/>
</dbReference>
<protein>
    <submittedName>
        <fullName evidence="1">PhnD/SsuA/transferrin family substrate-binding protein</fullName>
    </submittedName>
</protein>
<proteinExistence type="predicted"/>
<reference evidence="2" key="2">
    <citation type="journal article" date="2023" name="MicrobiologyOpen">
        <title>Genomics of the tumorigenes clade of the family Rhizobiaceae and description of Rhizobium rhododendri sp. nov.</title>
        <authorList>
            <person name="Kuzmanovic N."/>
            <person name="diCenzo G.C."/>
            <person name="Bunk B."/>
            <person name="Sproeer C."/>
            <person name="Fruehling A."/>
            <person name="Neumann-Schaal M."/>
            <person name="Overmann J."/>
            <person name="Smalla K."/>
        </authorList>
    </citation>
    <scope>NUCLEOTIDE SEQUENCE [LARGE SCALE GENOMIC DNA]</scope>
    <source>
        <strain evidence="2">1078</strain>
    </source>
</reference>
<dbReference type="SUPFAM" id="SSF53850">
    <property type="entry name" value="Periplasmic binding protein-like II"/>
    <property type="match status" value="1"/>
</dbReference>
<dbReference type="AlphaFoldDB" id="A0AAF1K4L8"/>
<dbReference type="PANTHER" id="PTHR35841:SF1">
    <property type="entry name" value="PHOSPHONATES-BINDING PERIPLASMIC PROTEIN"/>
    <property type="match status" value="1"/>
</dbReference>
<evidence type="ECO:0000313" key="1">
    <source>
        <dbReference type="EMBL" id="WFR95525.1"/>
    </source>
</evidence>
<dbReference type="Gene3D" id="3.40.190.10">
    <property type="entry name" value="Periplasmic binding protein-like II"/>
    <property type="match status" value="1"/>
</dbReference>
<dbReference type="PANTHER" id="PTHR35841">
    <property type="entry name" value="PHOSPHONATES-BINDING PERIPLASMIC PROTEIN"/>
    <property type="match status" value="1"/>
</dbReference>
<gene>
    <name evidence="1" type="ORF">PR017_17470</name>
</gene>
<sequence length="269" mass="28620">MRLASLAMYTTPAPVAAANDALWAYLGNRLRQLGLDGVPDDLDRLVGYDQAWLRPDLLVAQTCGLPFVTKLLDRVRLLATPVYDLPGCNGPLNRSKIIVAKTSPATGLKDLRGLTAAINEPGSNSGSNLFRAAIAPLARDGRFFGSVIETGGHLASIEAVASGKADVAAIDCVTFGNTLRFDPDRLANIRILAETPEGPGLPFITSIRTTDDEIAAIRLVLDEVAVATELVEVREVLSLRRFEVLPESAYEGLAELARGAASLGYPVIA</sequence>
<dbReference type="EMBL" id="CP117255">
    <property type="protein sequence ID" value="WFR95525.1"/>
    <property type="molecule type" value="Genomic_DNA"/>
</dbReference>
<dbReference type="KEGG" id="rtu:PR017_17470"/>
<organism evidence="1 2">
    <name type="scientific">Rhizobium tumorigenes</name>
    <dbReference type="NCBI Taxonomy" id="2041385"/>
    <lineage>
        <taxon>Bacteria</taxon>
        <taxon>Pseudomonadati</taxon>
        <taxon>Pseudomonadota</taxon>
        <taxon>Alphaproteobacteria</taxon>
        <taxon>Hyphomicrobiales</taxon>
        <taxon>Rhizobiaceae</taxon>
        <taxon>Rhizobium/Agrobacterium group</taxon>
        <taxon>Rhizobium</taxon>
    </lineage>
</organism>
<dbReference type="Pfam" id="PF12974">
    <property type="entry name" value="Phosphonate-bd"/>
    <property type="match status" value="1"/>
</dbReference>
<accession>A0AAF1K4L8</accession>
<reference evidence="1 2" key="1">
    <citation type="journal article" date="2018" name="Sci. Rep.">
        <title>Rhizobium tumorigenes sp. nov., a novel plant tumorigenic bacterium isolated from cane gall tumors on thornless blackberry.</title>
        <authorList>
            <person name="Kuzmanovi N."/>
            <person name="Smalla K."/>
            <person name="Gronow S."/>
            <person name="PuBawska J."/>
        </authorList>
    </citation>
    <scope>NUCLEOTIDE SEQUENCE [LARGE SCALE GENOMIC DNA]</scope>
    <source>
        <strain evidence="1 2">1078</strain>
    </source>
</reference>
<evidence type="ECO:0000313" key="2">
    <source>
        <dbReference type="Proteomes" id="UP000249499"/>
    </source>
</evidence>
<dbReference type="Proteomes" id="UP000249499">
    <property type="component" value="Chromosome"/>
</dbReference>
<name>A0AAF1K4L8_9HYPH</name>
<keyword evidence="2" id="KW-1185">Reference proteome</keyword>